<evidence type="ECO:0000256" key="5">
    <source>
        <dbReference type="ARBA" id="ARBA00022729"/>
    </source>
</evidence>
<evidence type="ECO:0000256" key="4">
    <source>
        <dbReference type="ARBA" id="ARBA00022622"/>
    </source>
</evidence>
<evidence type="ECO:0000256" key="10">
    <source>
        <dbReference type="SAM" id="SignalP"/>
    </source>
</evidence>
<feature type="region of interest" description="Disordered" evidence="9">
    <location>
        <begin position="272"/>
        <end position="334"/>
    </location>
</feature>
<evidence type="ECO:0000256" key="3">
    <source>
        <dbReference type="ARBA" id="ARBA00022475"/>
    </source>
</evidence>
<evidence type="ECO:0000256" key="9">
    <source>
        <dbReference type="SAM" id="MobiDB-lite"/>
    </source>
</evidence>
<proteinExistence type="predicted"/>
<evidence type="ECO:0000256" key="7">
    <source>
        <dbReference type="ARBA" id="ARBA00023180"/>
    </source>
</evidence>
<feature type="chain" id="PRO_5003394897" evidence="10">
    <location>
        <begin position="29"/>
        <end position="360"/>
    </location>
</feature>
<accession>F9WDF1</accession>
<sequence>MFISDNKEGKVRMKVVLLLMMVIGICSSSGSEKNHNGAEHQALCDVLKVAVGKWEKRNDLSETLRKALKHTIFGSNGDEDLEGLRHALPKVYDDVLKQPGSRSFACGIVHNDKGAYGSINQVRWSGYSVPHDLVCLCTTGDGGWPLNDSSVATTLCGKKNELGGDSEREGWSGQQTGEKQMESTWKAVINECLKEDETGKSLQKAMDVFTKTFKLNHNGDEHGNRYLLGEDGSGSYPCGGKKQVCVMYYNETKTTQHKPWWVGLKNEINKEEYKKQQKKHEDEVKHKKERQNQHHLQEKDKSPNNVAPRTAALTSSNPEKQEAEQDNTKNISTPIATTEETSGTLLIQPCSWLLSALLLI</sequence>
<name>F9WDF1_TRYCI</name>
<dbReference type="Proteomes" id="UP000000702">
    <property type="component" value="Unassembled WGS sequence"/>
</dbReference>
<evidence type="ECO:0000313" key="13">
    <source>
        <dbReference type="Proteomes" id="UP000000702"/>
    </source>
</evidence>
<reference evidence="13" key="1">
    <citation type="submission" date="2011-07" db="EMBL/GenBank/DDBJ databases">
        <title>Divergent evolution of antigenic variation in African trypanosomes.</title>
        <authorList>
            <person name="Jackson A.P."/>
            <person name="Berry A."/>
            <person name="Allison H.C."/>
            <person name="Burton P."/>
            <person name="Anderson J."/>
            <person name="Aslett M."/>
            <person name="Brown R."/>
            <person name="Corton N."/>
            <person name="Harris D."/>
            <person name="Hauser H."/>
            <person name="Gamble J."/>
            <person name="Gilderthorp R."/>
            <person name="McQuillan J."/>
            <person name="Quail M.A."/>
            <person name="Sanders M."/>
            <person name="Van Tonder A."/>
            <person name="Ginger M.L."/>
            <person name="Donelson J.E."/>
            <person name="Field M.C."/>
            <person name="Barry J.D."/>
            <person name="Berriman M."/>
            <person name="Hertz-Fowler C."/>
        </authorList>
    </citation>
    <scope>NUCLEOTIDE SEQUENCE [LARGE SCALE GENOMIC DNA]</scope>
    <source>
        <strain evidence="13">IL3000</strain>
    </source>
</reference>
<dbReference type="GO" id="GO:0005886">
    <property type="term" value="C:plasma membrane"/>
    <property type="evidence" value="ECO:0007669"/>
    <property type="project" value="UniProtKB-SubCell"/>
</dbReference>
<evidence type="ECO:0000256" key="2">
    <source>
        <dbReference type="ARBA" id="ARBA00004609"/>
    </source>
</evidence>
<dbReference type="Pfam" id="PF13206">
    <property type="entry name" value="VSG_B"/>
    <property type="match status" value="1"/>
</dbReference>
<keyword evidence="6" id="KW-0472">Membrane</keyword>
<dbReference type="GO" id="GO:0098552">
    <property type="term" value="C:side of membrane"/>
    <property type="evidence" value="ECO:0007669"/>
    <property type="project" value="UniProtKB-KW"/>
</dbReference>
<evidence type="ECO:0000313" key="12">
    <source>
        <dbReference type="EMBL" id="CCD15304.1"/>
    </source>
</evidence>
<comment type="caution">
    <text evidence="12">The sequence shown here is derived from an EMBL/GenBank/DDBJ whole genome shotgun (WGS) entry which is preliminary data.</text>
</comment>
<comment type="function">
    <text evidence="1">VSG forms a coat on the surface of the parasite. The trypanosome evades the immune response of the host by expressing a series of antigenically distinct VSGs from an estimated 1000 VSG genes.</text>
</comment>
<evidence type="ECO:0000259" key="11">
    <source>
        <dbReference type="Pfam" id="PF13206"/>
    </source>
</evidence>
<keyword evidence="8" id="KW-0449">Lipoprotein</keyword>
<organism evidence="12 13">
    <name type="scientific">Trypanosoma congolense (strain IL3000)</name>
    <dbReference type="NCBI Taxonomy" id="1068625"/>
    <lineage>
        <taxon>Eukaryota</taxon>
        <taxon>Discoba</taxon>
        <taxon>Euglenozoa</taxon>
        <taxon>Kinetoplastea</taxon>
        <taxon>Metakinetoplastina</taxon>
        <taxon>Trypanosomatida</taxon>
        <taxon>Trypanosomatidae</taxon>
        <taxon>Trypanosoma</taxon>
        <taxon>Nannomonas</taxon>
    </lineage>
</organism>
<feature type="signal peptide" evidence="10">
    <location>
        <begin position="1"/>
        <end position="28"/>
    </location>
</feature>
<feature type="compositionally biased region" description="Basic and acidic residues" evidence="9">
    <location>
        <begin position="272"/>
        <end position="302"/>
    </location>
</feature>
<reference evidence="12 13" key="2">
    <citation type="journal article" date="2012" name="Proc. Natl. Acad. Sci. U.S.A.">
        <title>Antigenic diversity is generated by distinct evolutionary mechanisms in African trypanosome species.</title>
        <authorList>
            <person name="Jackson A.P."/>
            <person name="Berry A."/>
            <person name="Aslett M."/>
            <person name="Allison H.C."/>
            <person name="Burton P."/>
            <person name="Vavrova-Anderson J."/>
            <person name="Brown R."/>
            <person name="Browne H."/>
            <person name="Corton N."/>
            <person name="Hauser H."/>
            <person name="Gamble J."/>
            <person name="Gilderthorp R."/>
            <person name="Marcello L."/>
            <person name="McQuillan J."/>
            <person name="Otto T.D."/>
            <person name="Quail M.A."/>
            <person name="Sanders M.J."/>
            <person name="van Tonder A."/>
            <person name="Ginger M.L."/>
            <person name="Field M.C."/>
            <person name="Barry J.D."/>
            <person name="Hertz-Fowler C."/>
            <person name="Berriman M."/>
        </authorList>
    </citation>
    <scope>NUCLEOTIDE SEQUENCE [LARGE SCALE GENOMIC DNA]</scope>
    <source>
        <strain evidence="12 13">IL3000</strain>
    </source>
</reference>
<keyword evidence="3" id="KW-1003">Cell membrane</keyword>
<dbReference type="AlphaFoldDB" id="F9WDF1"/>
<keyword evidence="7" id="KW-0325">Glycoprotein</keyword>
<evidence type="ECO:0000256" key="8">
    <source>
        <dbReference type="ARBA" id="ARBA00023288"/>
    </source>
</evidence>
<dbReference type="VEuPathDB" id="TriTrypDB:TcIL3000_0_58350"/>
<feature type="domain" description="Trypanosome variant surface glycoprotein B-type N-terminal" evidence="11">
    <location>
        <begin position="54"/>
        <end position="287"/>
    </location>
</feature>
<evidence type="ECO:0000256" key="1">
    <source>
        <dbReference type="ARBA" id="ARBA00002523"/>
    </source>
</evidence>
<evidence type="ECO:0000256" key="6">
    <source>
        <dbReference type="ARBA" id="ARBA00023136"/>
    </source>
</evidence>
<keyword evidence="4" id="KW-0336">GPI-anchor</keyword>
<keyword evidence="13" id="KW-1185">Reference proteome</keyword>
<feature type="compositionally biased region" description="Polar residues" evidence="9">
    <location>
        <begin position="303"/>
        <end position="318"/>
    </location>
</feature>
<dbReference type="InterPro" id="IPR025932">
    <property type="entry name" value="Trypano_VSG_B_N_dom"/>
</dbReference>
<comment type="subcellular location">
    <subcellularLocation>
        <location evidence="2">Cell membrane</location>
        <topology evidence="2">Lipid-anchor</topology>
        <topology evidence="2">GPI-anchor</topology>
    </subcellularLocation>
</comment>
<protein>
    <submittedName>
        <fullName evidence="12">Variant surface glycoprotein</fullName>
    </submittedName>
</protein>
<dbReference type="EMBL" id="CAEQ01001862">
    <property type="protein sequence ID" value="CCD15304.1"/>
    <property type="molecule type" value="Genomic_DNA"/>
</dbReference>
<gene>
    <name evidence="12" type="ORF">TCIL3000_0_58350</name>
</gene>
<keyword evidence="5 10" id="KW-0732">Signal</keyword>